<proteinExistence type="predicted"/>
<dbReference type="GO" id="GO:0008757">
    <property type="term" value="F:S-adenosylmethionine-dependent methyltransferase activity"/>
    <property type="evidence" value="ECO:0007669"/>
    <property type="project" value="InterPro"/>
</dbReference>
<dbReference type="SUPFAM" id="SSF53335">
    <property type="entry name" value="S-adenosyl-L-methionine-dependent methyltransferases"/>
    <property type="match status" value="1"/>
</dbReference>
<dbReference type="Pfam" id="PF08241">
    <property type="entry name" value="Methyltransf_11"/>
    <property type="match status" value="1"/>
</dbReference>
<dbReference type="GO" id="GO:0032259">
    <property type="term" value="P:methylation"/>
    <property type="evidence" value="ECO:0007669"/>
    <property type="project" value="UniProtKB-KW"/>
</dbReference>
<organism evidence="2 3">
    <name type="scientific">Stappia sediminis</name>
    <dbReference type="NCBI Taxonomy" id="2692190"/>
    <lineage>
        <taxon>Bacteria</taxon>
        <taxon>Pseudomonadati</taxon>
        <taxon>Pseudomonadota</taxon>
        <taxon>Alphaproteobacteria</taxon>
        <taxon>Hyphomicrobiales</taxon>
        <taxon>Stappiaceae</taxon>
        <taxon>Stappia</taxon>
    </lineage>
</organism>
<dbReference type="Proteomes" id="UP000433101">
    <property type="component" value="Unassembled WGS sequence"/>
</dbReference>
<dbReference type="RefSeq" id="WP_160777091.1">
    <property type="nucleotide sequence ID" value="NZ_WUMV01000008.1"/>
</dbReference>
<sequence length="362" mass="39342">MTDRGSHYHRNVIYALWRYSATAVHKLSYANAAMQKCALTPSFAGGGTRRGCSPALRCRMDFEGLRVARRALRSTLMACSTSKPEGDADIPYIKSRPYAGGSIPENYERFLVPLLFSPYAADLAQRVDVPEDGTVLETACGTGAATRWLAAHLPEDTSIISTDIASAMVEEARKNLGDYSGIDYAEADATKLPYPDNSFDAVVCQFSVMLFPDKPAGMREAARVLKPGGKFVFNIWDRLERNGFSHAVHEAVAEIFPQDPPHFLETPYAYHDLSVVADALQGAGFRQIDITVLPKTSSASDAAQVAMGLVAGSPLANEVDDRETPSLEEVTWQVRDALVQRFGAGSISAPMQAFQIVAQMPA</sequence>
<accession>A0A7X3LXH9</accession>
<dbReference type="EMBL" id="WUMV01000008">
    <property type="protein sequence ID" value="MXN66858.1"/>
    <property type="molecule type" value="Genomic_DNA"/>
</dbReference>
<keyword evidence="2" id="KW-0489">Methyltransferase</keyword>
<dbReference type="Gene3D" id="3.40.50.150">
    <property type="entry name" value="Vaccinia Virus protein VP39"/>
    <property type="match status" value="1"/>
</dbReference>
<feature type="domain" description="Methyltransferase type 11" evidence="1">
    <location>
        <begin position="136"/>
        <end position="233"/>
    </location>
</feature>
<reference evidence="2 3" key="1">
    <citation type="submission" date="2019-12" db="EMBL/GenBank/DDBJ databases">
        <authorList>
            <person name="Li M."/>
        </authorList>
    </citation>
    <scope>NUCLEOTIDE SEQUENCE [LARGE SCALE GENOMIC DNA]</scope>
    <source>
        <strain evidence="2 3">GBMRC 2046</strain>
    </source>
</reference>
<dbReference type="PANTHER" id="PTHR43591">
    <property type="entry name" value="METHYLTRANSFERASE"/>
    <property type="match status" value="1"/>
</dbReference>
<comment type="caution">
    <text evidence="2">The sequence shown here is derived from an EMBL/GenBank/DDBJ whole genome shotgun (WGS) entry which is preliminary data.</text>
</comment>
<dbReference type="InterPro" id="IPR013216">
    <property type="entry name" value="Methyltransf_11"/>
</dbReference>
<evidence type="ECO:0000313" key="3">
    <source>
        <dbReference type="Proteomes" id="UP000433101"/>
    </source>
</evidence>
<dbReference type="CDD" id="cd02440">
    <property type="entry name" value="AdoMet_MTases"/>
    <property type="match status" value="1"/>
</dbReference>
<gene>
    <name evidence="2" type="ORF">GR183_18240</name>
</gene>
<evidence type="ECO:0000313" key="2">
    <source>
        <dbReference type="EMBL" id="MXN66858.1"/>
    </source>
</evidence>
<name>A0A7X3LXH9_9HYPH</name>
<dbReference type="AlphaFoldDB" id="A0A7X3LXH9"/>
<keyword evidence="3" id="KW-1185">Reference proteome</keyword>
<evidence type="ECO:0000259" key="1">
    <source>
        <dbReference type="Pfam" id="PF08241"/>
    </source>
</evidence>
<protein>
    <submittedName>
        <fullName evidence="2">Methyltransferase domain-containing protein</fullName>
    </submittedName>
</protein>
<dbReference type="InterPro" id="IPR029063">
    <property type="entry name" value="SAM-dependent_MTases_sf"/>
</dbReference>
<keyword evidence="2" id="KW-0808">Transferase</keyword>